<comment type="catalytic activity">
    <reaction evidence="6">
        <text>AMP + ATP = 2 ADP</text>
        <dbReference type="Rhea" id="RHEA:12973"/>
        <dbReference type="ChEBI" id="CHEBI:30616"/>
        <dbReference type="ChEBI" id="CHEBI:456215"/>
        <dbReference type="ChEBI" id="CHEBI:456216"/>
        <dbReference type="EC" id="2.7.4.3"/>
    </reaction>
</comment>
<evidence type="ECO:0000256" key="3">
    <source>
        <dbReference type="ARBA" id="ARBA00022741"/>
    </source>
</evidence>
<comment type="caution">
    <text evidence="7">The sequence shown here is derived from an EMBL/GenBank/DDBJ whole genome shotgun (WGS) entry which is preliminary data.</text>
</comment>
<keyword evidence="6" id="KW-0067">ATP-binding</keyword>
<evidence type="ECO:0000313" key="8">
    <source>
        <dbReference type="Proteomes" id="UP000229334"/>
    </source>
</evidence>
<keyword evidence="2" id="KW-0545">Nucleotide biosynthesis</keyword>
<dbReference type="EC" id="2.7.4.3" evidence="6"/>
<reference evidence="7 8" key="1">
    <citation type="submission" date="2017-09" db="EMBL/GenBank/DDBJ databases">
        <title>Depth-based differentiation of microbial function through sediment-hosted aquifers and enrichment of novel symbionts in the deep terrestrial subsurface.</title>
        <authorList>
            <person name="Probst A.J."/>
            <person name="Ladd B."/>
            <person name="Jarett J.K."/>
            <person name="Geller-Mcgrath D.E."/>
            <person name="Sieber C.M."/>
            <person name="Emerson J.B."/>
            <person name="Anantharaman K."/>
            <person name="Thomas B.C."/>
            <person name="Malmstrom R."/>
            <person name="Stieglmeier M."/>
            <person name="Klingl A."/>
            <person name="Woyke T."/>
            <person name="Ryan C.M."/>
            <person name="Banfield J.F."/>
        </authorList>
    </citation>
    <scope>NUCLEOTIDE SEQUENCE [LARGE SCALE GENOMIC DNA]</scope>
    <source>
        <strain evidence="7">CG22_combo_CG10-13_8_21_14_all_37_9</strain>
    </source>
</reference>
<keyword evidence="4 5" id="KW-0418">Kinase</keyword>
<name>A0A2H0BKG5_9BACT</name>
<keyword evidence="1 5" id="KW-0808">Transferase</keyword>
<dbReference type="Proteomes" id="UP000229334">
    <property type="component" value="Unassembled WGS sequence"/>
</dbReference>
<dbReference type="AlphaFoldDB" id="A0A2H0BKG5"/>
<dbReference type="PRINTS" id="PR00094">
    <property type="entry name" value="ADENYLTKNASE"/>
</dbReference>
<dbReference type="InterPro" id="IPR000850">
    <property type="entry name" value="Adenylat/UMP-CMP_kin"/>
</dbReference>
<organism evidence="7 8">
    <name type="scientific">Candidatus Vogelbacteria bacterium CG22_combo_CG10-13_8_21_14_all_37_9</name>
    <dbReference type="NCBI Taxonomy" id="1975046"/>
    <lineage>
        <taxon>Bacteria</taxon>
        <taxon>Candidatus Vogeliibacteriota</taxon>
    </lineage>
</organism>
<gene>
    <name evidence="7" type="ORF">COX02_01685</name>
</gene>
<dbReference type="SUPFAM" id="SSF52540">
    <property type="entry name" value="P-loop containing nucleoside triphosphate hydrolases"/>
    <property type="match status" value="1"/>
</dbReference>
<dbReference type="InterPro" id="IPR027417">
    <property type="entry name" value="P-loop_NTPase"/>
</dbReference>
<dbReference type="GO" id="GO:0004017">
    <property type="term" value="F:AMP kinase activity"/>
    <property type="evidence" value="ECO:0007669"/>
    <property type="project" value="UniProtKB-EC"/>
</dbReference>
<proteinExistence type="inferred from homology"/>
<dbReference type="PANTHER" id="PTHR23359">
    <property type="entry name" value="NUCLEOTIDE KINASE"/>
    <property type="match status" value="1"/>
</dbReference>
<evidence type="ECO:0000256" key="1">
    <source>
        <dbReference type="ARBA" id="ARBA00022679"/>
    </source>
</evidence>
<sequence length="200" mass="22784">MPNELQAFIFIGRSGCGKGTQASLLSDYLKQIGVVSDQHPLFYLESGEKFRQFIKGYSHSSRLAKVVMNSGARQPDFLAVWNWSHILVENLMGDEHIIFDGTPRSLLEAKALETALTFYGFSQKTVIYLNVSNEWSSKRLLDRGRTDDQALADITKRLAWFETDVLPAVDFYRQNSAYRFIELNGEQSIETIHQDLIKAL</sequence>
<dbReference type="GO" id="GO:0005524">
    <property type="term" value="F:ATP binding"/>
    <property type="evidence" value="ECO:0007669"/>
    <property type="project" value="UniProtKB-KW"/>
</dbReference>
<evidence type="ECO:0000256" key="6">
    <source>
        <dbReference type="RuleBase" id="RU003331"/>
    </source>
</evidence>
<keyword evidence="3 6" id="KW-0547">Nucleotide-binding</keyword>
<dbReference type="Gene3D" id="3.40.50.300">
    <property type="entry name" value="P-loop containing nucleotide triphosphate hydrolases"/>
    <property type="match status" value="1"/>
</dbReference>
<evidence type="ECO:0000256" key="4">
    <source>
        <dbReference type="ARBA" id="ARBA00022777"/>
    </source>
</evidence>
<protein>
    <recommendedName>
        <fullName evidence="6">Adenylate kinase</fullName>
        <ecNumber evidence="6">2.7.4.3</ecNumber>
    </recommendedName>
</protein>
<dbReference type="Pfam" id="PF00406">
    <property type="entry name" value="ADK"/>
    <property type="match status" value="1"/>
</dbReference>
<evidence type="ECO:0000256" key="2">
    <source>
        <dbReference type="ARBA" id="ARBA00022727"/>
    </source>
</evidence>
<comment type="similarity">
    <text evidence="5">Belongs to the adenylate kinase family.</text>
</comment>
<comment type="subunit">
    <text evidence="6">Monomer.</text>
</comment>
<comment type="subcellular location">
    <subcellularLocation>
        <location evidence="6">Cytoplasm</location>
    </subcellularLocation>
</comment>
<evidence type="ECO:0000313" key="7">
    <source>
        <dbReference type="EMBL" id="PIP58175.1"/>
    </source>
</evidence>
<accession>A0A2H0BKG5</accession>
<evidence type="ECO:0000256" key="5">
    <source>
        <dbReference type="RuleBase" id="RU003330"/>
    </source>
</evidence>
<dbReference type="GO" id="GO:0005737">
    <property type="term" value="C:cytoplasm"/>
    <property type="evidence" value="ECO:0007669"/>
    <property type="project" value="UniProtKB-SubCell"/>
</dbReference>
<dbReference type="EMBL" id="PCSX01000027">
    <property type="protein sequence ID" value="PIP58175.1"/>
    <property type="molecule type" value="Genomic_DNA"/>
</dbReference>